<dbReference type="Gene3D" id="2.40.50.140">
    <property type="entry name" value="Nucleic acid-binding proteins"/>
    <property type="match status" value="1"/>
</dbReference>
<dbReference type="InterPro" id="IPR039566">
    <property type="entry name" value="CvfB_S1_st"/>
</dbReference>
<evidence type="ECO:0000259" key="2">
    <source>
        <dbReference type="Pfam" id="PF13509"/>
    </source>
</evidence>
<keyword evidence="5" id="KW-1185">Reference proteome</keyword>
<evidence type="ECO:0000259" key="3">
    <source>
        <dbReference type="Pfam" id="PF17783"/>
    </source>
</evidence>
<feature type="domain" description="Conserved virulence factor B first S1" evidence="2">
    <location>
        <begin position="74"/>
        <end position="129"/>
    </location>
</feature>
<sequence>MIKLGDYNSLPLLRLGDKGGWLDGGDEGELFLPHSQLPANAKPGDKITVFIYLDADLVPVVTTDRPKGRVNEFASLRVVTVNRLGAFMDWGMKKDIFVPQRNQATPMQTGRHYVVYLYLDHEGRMVATSKLEPFLSKDMPGYHAGDEVSLLIVAGTPLGLKAIVDGKYWGQLFKSELPERLPMGKSLRGYIKQQRDDGKLDLTLFKPGPGKTDEAAEKVLARLQAAGGSLAVNDKTDPDTIYRQFGISKGTFKKAIGGLYKQGKIVIEPHGIRLSLENEN</sequence>
<dbReference type="PIRSF" id="PIRSF012524">
    <property type="entry name" value="YitL_S1"/>
    <property type="match status" value="1"/>
</dbReference>
<dbReference type="PANTHER" id="PTHR37296:SF1">
    <property type="entry name" value="CONSERVED VIRULENCE FACTOR B"/>
    <property type="match status" value="1"/>
</dbReference>
<comment type="caution">
    <text evidence="4">The sequence shown here is derived from an EMBL/GenBank/DDBJ whole genome shotgun (WGS) entry which is preliminary data.</text>
</comment>
<dbReference type="RefSeq" id="WP_019934192.1">
    <property type="nucleotide sequence ID" value="NZ_CP166302.1"/>
</dbReference>
<dbReference type="Pfam" id="PF13509">
    <property type="entry name" value="S1_2"/>
    <property type="match status" value="2"/>
</dbReference>
<dbReference type="InterPro" id="IPR014464">
    <property type="entry name" value="CvfB_fam"/>
</dbReference>
<dbReference type="EMBL" id="JBGFTR010000002">
    <property type="protein sequence ID" value="MFH7564167.1"/>
    <property type="molecule type" value="Genomic_DNA"/>
</dbReference>
<dbReference type="PANTHER" id="PTHR37296">
    <property type="entry name" value="CONSERVED VIRULENCE FACTOR B"/>
    <property type="match status" value="1"/>
</dbReference>
<reference evidence="4 5" key="1">
    <citation type="submission" date="2024-08" db="EMBL/GenBank/DDBJ databases">
        <title>Oceanimonas smirnovii Genome sequencing and assembly.</title>
        <authorList>
            <person name="Tang B."/>
        </authorList>
    </citation>
    <scope>NUCLEOTIDE SEQUENCE [LARGE SCALE GENOMIC DNA]</scope>
    <source>
        <strain evidence="4 5">OS2020-119</strain>
    </source>
</reference>
<evidence type="ECO:0000313" key="4">
    <source>
        <dbReference type="EMBL" id="MFH7564167.1"/>
    </source>
</evidence>
<proteinExistence type="inferred from homology"/>
<dbReference type="InterPro" id="IPR012340">
    <property type="entry name" value="NA-bd_OB-fold"/>
</dbReference>
<gene>
    <name evidence="4" type="ORF">AB9R89_02365</name>
</gene>
<organism evidence="4 5">
    <name type="scientific">Oceanimonas smirnovii</name>
    <dbReference type="NCBI Taxonomy" id="264574"/>
    <lineage>
        <taxon>Bacteria</taxon>
        <taxon>Pseudomonadati</taxon>
        <taxon>Pseudomonadota</taxon>
        <taxon>Gammaproteobacteria</taxon>
        <taxon>Aeromonadales</taxon>
        <taxon>Aeromonadaceae</taxon>
        <taxon>Oceanimonas</taxon>
    </lineage>
</organism>
<feature type="domain" description="Conserved virulence factor B first S1" evidence="2">
    <location>
        <begin position="4"/>
        <end position="63"/>
    </location>
</feature>
<feature type="domain" description="Conserved virulence factor B-like winged helix" evidence="3">
    <location>
        <begin position="217"/>
        <end position="274"/>
    </location>
</feature>
<evidence type="ECO:0000313" key="5">
    <source>
        <dbReference type="Proteomes" id="UP001610706"/>
    </source>
</evidence>
<evidence type="ECO:0000256" key="1">
    <source>
        <dbReference type="PIRNR" id="PIRNR012524"/>
    </source>
</evidence>
<name>A0ABW7NY89_9GAMM</name>
<dbReference type="Gene3D" id="1.10.10.10">
    <property type="entry name" value="Winged helix-like DNA-binding domain superfamily/Winged helix DNA-binding domain"/>
    <property type="match status" value="1"/>
</dbReference>
<dbReference type="InterPro" id="IPR036388">
    <property type="entry name" value="WH-like_DNA-bd_sf"/>
</dbReference>
<dbReference type="Proteomes" id="UP001610706">
    <property type="component" value="Unassembled WGS sequence"/>
</dbReference>
<protein>
    <submittedName>
        <fullName evidence="4">S1 RNA-binding domain-containing protein</fullName>
    </submittedName>
</protein>
<comment type="similarity">
    <text evidence="1">Belongs to the CvfB family.</text>
</comment>
<dbReference type="InterPro" id="IPR040764">
    <property type="entry name" value="CvfB_WH"/>
</dbReference>
<dbReference type="Pfam" id="PF17783">
    <property type="entry name" value="WHD_CvfB"/>
    <property type="match status" value="1"/>
</dbReference>
<accession>A0ABW7NY89</accession>